<comment type="caution">
    <text evidence="2">The sequence shown here is derived from an EMBL/GenBank/DDBJ whole genome shotgun (WGS) entry which is preliminary data.</text>
</comment>
<feature type="region of interest" description="Disordered" evidence="1">
    <location>
        <begin position="1"/>
        <end position="55"/>
    </location>
</feature>
<gene>
    <name evidence="2" type="ORF">V8Z71_24660</name>
</gene>
<keyword evidence="2" id="KW-0067">ATP-binding</keyword>
<dbReference type="Proteomes" id="UP001377160">
    <property type="component" value="Unassembled WGS sequence"/>
</dbReference>
<reference evidence="2 3" key="1">
    <citation type="submission" date="2024-02" db="EMBL/GenBank/DDBJ databases">
        <title>Bacteria isolated from the canopy kelp, Nereocystis luetkeana.</title>
        <authorList>
            <person name="Pfister C.A."/>
            <person name="Younker I.T."/>
            <person name="Light S.H."/>
        </authorList>
    </citation>
    <scope>NUCLEOTIDE SEQUENCE [LARGE SCALE GENOMIC DNA]</scope>
    <source>
        <strain evidence="2 3">TI.1.15</strain>
    </source>
</reference>
<keyword evidence="2" id="KW-0547">Nucleotide-binding</keyword>
<feature type="compositionally biased region" description="Basic residues" evidence="1">
    <location>
        <begin position="33"/>
        <end position="55"/>
    </location>
</feature>
<accession>A0ABU9G1C8</accession>
<protein>
    <submittedName>
        <fullName evidence="2">ATP-dependent helicase</fullName>
    </submittedName>
</protein>
<organism evidence="2 3">
    <name type="scientific">Vibrio echinoideorum</name>
    <dbReference type="NCBI Taxonomy" id="2100116"/>
    <lineage>
        <taxon>Bacteria</taxon>
        <taxon>Pseudomonadati</taxon>
        <taxon>Pseudomonadota</taxon>
        <taxon>Gammaproteobacteria</taxon>
        <taxon>Vibrionales</taxon>
        <taxon>Vibrionaceae</taxon>
        <taxon>Vibrio</taxon>
    </lineage>
</organism>
<dbReference type="EMBL" id="JBANDX010000312">
    <property type="protein sequence ID" value="MEL0611444.1"/>
    <property type="molecule type" value="Genomic_DNA"/>
</dbReference>
<dbReference type="GO" id="GO:0004386">
    <property type="term" value="F:helicase activity"/>
    <property type="evidence" value="ECO:0007669"/>
    <property type="project" value="UniProtKB-KW"/>
</dbReference>
<evidence type="ECO:0000313" key="2">
    <source>
        <dbReference type="EMBL" id="MEL0611444.1"/>
    </source>
</evidence>
<feature type="compositionally biased region" description="Basic and acidic residues" evidence="1">
    <location>
        <begin position="18"/>
        <end position="32"/>
    </location>
</feature>
<name>A0ABU9G1C8_9VIBR</name>
<keyword evidence="2" id="KW-0378">Hydrolase</keyword>
<keyword evidence="3" id="KW-1185">Reference proteome</keyword>
<keyword evidence="2" id="KW-0347">Helicase</keyword>
<evidence type="ECO:0000313" key="3">
    <source>
        <dbReference type="Proteomes" id="UP001377160"/>
    </source>
</evidence>
<evidence type="ECO:0000256" key="1">
    <source>
        <dbReference type="SAM" id="MobiDB-lite"/>
    </source>
</evidence>
<feature type="non-terminal residue" evidence="2">
    <location>
        <position position="1"/>
    </location>
</feature>
<sequence length="55" mass="6232">NKQLPLQSLEGFTVTDKPASEATERKPPPKDKKANRRTAKKKSAKQYKSKPNHTK</sequence>
<proteinExistence type="predicted"/>